<keyword evidence="12" id="KW-1185">Reference proteome</keyword>
<evidence type="ECO:0000259" key="11">
    <source>
        <dbReference type="PROSITE" id="PS50228"/>
    </source>
</evidence>
<protein>
    <submittedName>
        <fullName evidence="13">Protein eva-1 homolog C-like</fullName>
    </submittedName>
</protein>
<feature type="domain" description="SUEL-type lectin" evidence="11">
    <location>
        <begin position="45"/>
        <end position="139"/>
    </location>
</feature>
<dbReference type="InterPro" id="IPR000922">
    <property type="entry name" value="Lectin_gal-bd_dom"/>
</dbReference>
<dbReference type="RefSeq" id="XP_026081011.1">
    <property type="nucleotide sequence ID" value="XM_026225226.1"/>
</dbReference>
<dbReference type="Proteomes" id="UP000515129">
    <property type="component" value="Chromosome 39"/>
</dbReference>
<comment type="similarity">
    <text evidence="2">Belongs to the EVA1 family.</text>
</comment>
<dbReference type="GeneID" id="113057726"/>
<dbReference type="InterPro" id="IPR039500">
    <property type="entry name" value="EVA1_dom"/>
</dbReference>
<evidence type="ECO:0000256" key="3">
    <source>
        <dbReference type="ARBA" id="ARBA00022546"/>
    </source>
</evidence>
<dbReference type="OrthoDB" id="5970528at2759"/>
<evidence type="ECO:0000256" key="10">
    <source>
        <dbReference type="SAM" id="SignalP"/>
    </source>
</evidence>
<dbReference type="GO" id="GO:0030246">
    <property type="term" value="F:carbohydrate binding"/>
    <property type="evidence" value="ECO:0007669"/>
    <property type="project" value="UniProtKB-KW"/>
</dbReference>
<evidence type="ECO:0000256" key="4">
    <source>
        <dbReference type="ARBA" id="ARBA00022692"/>
    </source>
</evidence>
<feature type="chain" id="PRO_5027565703" evidence="10">
    <location>
        <begin position="27"/>
        <end position="419"/>
    </location>
</feature>
<keyword evidence="4 9" id="KW-0812">Transmembrane</keyword>
<dbReference type="InterPro" id="IPR043159">
    <property type="entry name" value="Lectin_gal-bd_sf"/>
</dbReference>
<sequence length="419" mass="46918">MSPWSSCWSWCFLSVALALNTRQTSSAPDFSDYLHRILKNHTAHACDGETLSIRCPTRTSVAVISAFYGRRVPSPYLCPHANPNITEENTDCISTAAIQKVMSECQDRRQCQIPVASPVFGQDPCPETRKYIIVSYKCKPEHHRSRTVCENERLKLACKNDTVLAIYSATFGHLEHDSLECPQEAKTKPDIECLSPSALRRVSRKCHGRTNCSVLADAQGFGDPCFPGTKKHLRVSFTCVPRYLLEDVGRGNIDPFLLSDYTHGGWYTGPGVSRPQNIFTNSLEIFSQIQGLPEAVALYFVSGICAGLFFLLCLFGLKSTLIRDLKDLASELGDELKSSRRTHGGQIDDFDEDDAYLRSSFRHLARPYYTPDVFNPEMIMTVVMEDRKDEDKPEAANGDIWPHISSSPYAMHKIKTSSA</sequence>
<feature type="transmembrane region" description="Helical" evidence="9">
    <location>
        <begin position="296"/>
        <end position="317"/>
    </location>
</feature>
<dbReference type="KEGG" id="caua:113057726"/>
<proteinExistence type="inferred from homology"/>
<comment type="subcellular location">
    <subcellularLocation>
        <location evidence="1">Membrane</location>
        <topology evidence="1">Single-pass membrane protein</topology>
    </subcellularLocation>
</comment>
<evidence type="ECO:0000313" key="12">
    <source>
        <dbReference type="Proteomes" id="UP000515129"/>
    </source>
</evidence>
<evidence type="ECO:0000256" key="9">
    <source>
        <dbReference type="SAM" id="Phobius"/>
    </source>
</evidence>
<dbReference type="CDD" id="cd22829">
    <property type="entry name" value="Gal_Rha_Lectin_EVA1_EVA1C_rpt2"/>
    <property type="match status" value="1"/>
</dbReference>
<evidence type="ECO:0000256" key="7">
    <source>
        <dbReference type="ARBA" id="ARBA00022989"/>
    </source>
</evidence>
<dbReference type="GO" id="GO:0016020">
    <property type="term" value="C:membrane"/>
    <property type="evidence" value="ECO:0007669"/>
    <property type="project" value="UniProtKB-SubCell"/>
</dbReference>
<evidence type="ECO:0000256" key="1">
    <source>
        <dbReference type="ARBA" id="ARBA00004167"/>
    </source>
</evidence>
<keyword evidence="6" id="KW-0677">Repeat</keyword>
<organism evidence="12 13">
    <name type="scientific">Carassius auratus</name>
    <name type="common">Goldfish</name>
    <dbReference type="NCBI Taxonomy" id="7957"/>
    <lineage>
        <taxon>Eukaryota</taxon>
        <taxon>Metazoa</taxon>
        <taxon>Chordata</taxon>
        <taxon>Craniata</taxon>
        <taxon>Vertebrata</taxon>
        <taxon>Euteleostomi</taxon>
        <taxon>Actinopterygii</taxon>
        <taxon>Neopterygii</taxon>
        <taxon>Teleostei</taxon>
        <taxon>Ostariophysi</taxon>
        <taxon>Cypriniformes</taxon>
        <taxon>Cyprinidae</taxon>
        <taxon>Cyprininae</taxon>
        <taxon>Carassius</taxon>
    </lineage>
</organism>
<evidence type="ECO:0000256" key="2">
    <source>
        <dbReference type="ARBA" id="ARBA00006023"/>
    </source>
</evidence>
<dbReference type="PROSITE" id="PS50228">
    <property type="entry name" value="SUEL_LECTIN"/>
    <property type="match status" value="2"/>
</dbReference>
<evidence type="ECO:0000256" key="5">
    <source>
        <dbReference type="ARBA" id="ARBA00022734"/>
    </source>
</evidence>
<reference evidence="13" key="1">
    <citation type="submission" date="2025-08" db="UniProtKB">
        <authorList>
            <consortium name="RefSeq"/>
        </authorList>
    </citation>
    <scope>IDENTIFICATION</scope>
    <source>
        <strain evidence="13">Wakin</strain>
        <tissue evidence="13">Muscle</tissue>
    </source>
</reference>
<feature type="signal peptide" evidence="10">
    <location>
        <begin position="1"/>
        <end position="26"/>
    </location>
</feature>
<gene>
    <name evidence="13" type="primary">LOC113057726</name>
</gene>
<name>A0A6P6LCL2_CARAU</name>
<evidence type="ECO:0000313" key="13">
    <source>
        <dbReference type="RefSeq" id="XP_026081011.1"/>
    </source>
</evidence>
<keyword evidence="7 9" id="KW-1133">Transmembrane helix</keyword>
<dbReference type="CDD" id="cd22828">
    <property type="entry name" value="Gal_Rha_Lectin_EVA1_EVA1C_rpt1"/>
    <property type="match status" value="1"/>
</dbReference>
<feature type="domain" description="SUEL-type lectin" evidence="11">
    <location>
        <begin position="148"/>
        <end position="240"/>
    </location>
</feature>
<evidence type="ECO:0000256" key="8">
    <source>
        <dbReference type="ARBA" id="ARBA00023136"/>
    </source>
</evidence>
<dbReference type="Pfam" id="PF14851">
    <property type="entry name" value="FAM176"/>
    <property type="match status" value="1"/>
</dbReference>
<evidence type="ECO:0000256" key="6">
    <source>
        <dbReference type="ARBA" id="ARBA00022737"/>
    </source>
</evidence>
<accession>A0A6P6LCL2</accession>
<keyword evidence="8 9" id="KW-0472">Membrane</keyword>
<dbReference type="Pfam" id="PF02140">
    <property type="entry name" value="SUEL_Lectin"/>
    <property type="match status" value="2"/>
</dbReference>
<dbReference type="PANTHER" id="PTHR46780">
    <property type="entry name" value="PROTEIN EVA-1"/>
    <property type="match status" value="1"/>
</dbReference>
<keyword evidence="10" id="KW-0732">Signal</keyword>
<keyword evidence="5" id="KW-0430">Lectin</keyword>
<keyword evidence="3" id="KW-0348">Hemagglutinin</keyword>
<dbReference type="Gene3D" id="2.60.120.740">
    <property type="match status" value="2"/>
</dbReference>
<dbReference type="FunFam" id="2.60.120.740:FF:000003">
    <property type="entry name" value="Protein eva-1 homolog C"/>
    <property type="match status" value="1"/>
</dbReference>
<dbReference type="AlphaFoldDB" id="A0A6P6LCL2"/>